<evidence type="ECO:0000256" key="4">
    <source>
        <dbReference type="SAM" id="MobiDB-lite"/>
    </source>
</evidence>
<dbReference type="GO" id="GO:0003700">
    <property type="term" value="F:DNA-binding transcription factor activity"/>
    <property type="evidence" value="ECO:0007669"/>
    <property type="project" value="InterPro"/>
</dbReference>
<dbReference type="InterPro" id="IPR036390">
    <property type="entry name" value="WH_DNA-bd_sf"/>
</dbReference>
<name>A0AAU1UBY2_9ACTN</name>
<keyword evidence="1" id="KW-0805">Transcription regulation</keyword>
<dbReference type="PROSITE" id="PS50995">
    <property type="entry name" value="HTH_MARR_2"/>
    <property type="match status" value="1"/>
</dbReference>
<dbReference type="InterPro" id="IPR023187">
    <property type="entry name" value="Tscrpt_reg_MarR-type_CS"/>
</dbReference>
<feature type="region of interest" description="Disordered" evidence="4">
    <location>
        <begin position="1"/>
        <end position="25"/>
    </location>
</feature>
<dbReference type="InterPro" id="IPR036388">
    <property type="entry name" value="WH-like_DNA-bd_sf"/>
</dbReference>
<gene>
    <name evidence="6" type="ORF">OHU69_32505</name>
</gene>
<keyword evidence="2" id="KW-0238">DNA-binding</keyword>
<feature type="domain" description="HTH marR-type" evidence="5">
    <location>
        <begin position="27"/>
        <end position="157"/>
    </location>
</feature>
<dbReference type="GO" id="GO:0006950">
    <property type="term" value="P:response to stress"/>
    <property type="evidence" value="ECO:0007669"/>
    <property type="project" value="TreeGrafter"/>
</dbReference>
<evidence type="ECO:0000256" key="2">
    <source>
        <dbReference type="ARBA" id="ARBA00023125"/>
    </source>
</evidence>
<dbReference type="SUPFAM" id="SSF46785">
    <property type="entry name" value="Winged helix' DNA-binding domain"/>
    <property type="match status" value="1"/>
</dbReference>
<sequence>MAASSSAPKPVTGDPVTTDPATADPVTADLVELIGTLVSRHYKEYEQAAGGQGLTTAQARVLDLLSREPMPMRRIAQQVNCEPSNITGLIDRLEGRGLVERRPDPADRRVKLAAPTEEGVRMARGVQGNLGFARGAIASLTGEERDSLRRLLAKMMDADTTA</sequence>
<dbReference type="Pfam" id="PF01047">
    <property type="entry name" value="MarR"/>
    <property type="match status" value="1"/>
</dbReference>
<dbReference type="EMBL" id="CP108195">
    <property type="protein sequence ID" value="WTS15343.1"/>
    <property type="molecule type" value="Genomic_DNA"/>
</dbReference>
<dbReference type="InterPro" id="IPR039422">
    <property type="entry name" value="MarR/SlyA-like"/>
</dbReference>
<dbReference type="Gene3D" id="1.10.10.10">
    <property type="entry name" value="Winged helix-like DNA-binding domain superfamily/Winged helix DNA-binding domain"/>
    <property type="match status" value="1"/>
</dbReference>
<dbReference type="GO" id="GO:0003677">
    <property type="term" value="F:DNA binding"/>
    <property type="evidence" value="ECO:0007669"/>
    <property type="project" value="UniProtKB-KW"/>
</dbReference>
<feature type="compositionally biased region" description="Low complexity" evidence="4">
    <location>
        <begin position="10"/>
        <end position="25"/>
    </location>
</feature>
<protein>
    <submittedName>
        <fullName evidence="6">MarR family transcriptional regulator</fullName>
    </submittedName>
</protein>
<evidence type="ECO:0000313" key="6">
    <source>
        <dbReference type="EMBL" id="WTS15343.1"/>
    </source>
</evidence>
<accession>A0AAU1UBY2</accession>
<evidence type="ECO:0000259" key="5">
    <source>
        <dbReference type="PROSITE" id="PS50995"/>
    </source>
</evidence>
<dbReference type="PANTHER" id="PTHR33164">
    <property type="entry name" value="TRANSCRIPTIONAL REGULATOR, MARR FAMILY"/>
    <property type="match status" value="1"/>
</dbReference>
<dbReference type="PANTHER" id="PTHR33164:SF99">
    <property type="entry name" value="MARR FAMILY REGULATORY PROTEIN"/>
    <property type="match status" value="1"/>
</dbReference>
<dbReference type="PRINTS" id="PR00598">
    <property type="entry name" value="HTHMARR"/>
</dbReference>
<dbReference type="AlphaFoldDB" id="A0AAU1UBY2"/>
<dbReference type="InterPro" id="IPR000835">
    <property type="entry name" value="HTH_MarR-typ"/>
</dbReference>
<organism evidence="6">
    <name type="scientific">Streptomyces sp. NBC_00119</name>
    <dbReference type="NCBI Taxonomy" id="2975659"/>
    <lineage>
        <taxon>Bacteria</taxon>
        <taxon>Bacillati</taxon>
        <taxon>Actinomycetota</taxon>
        <taxon>Actinomycetes</taxon>
        <taxon>Kitasatosporales</taxon>
        <taxon>Streptomycetaceae</taxon>
        <taxon>Streptomyces</taxon>
    </lineage>
</organism>
<keyword evidence="3" id="KW-0804">Transcription</keyword>
<reference evidence="6" key="1">
    <citation type="submission" date="2022-10" db="EMBL/GenBank/DDBJ databases">
        <title>The complete genomes of actinobacterial strains from the NBC collection.</title>
        <authorList>
            <person name="Joergensen T.S."/>
            <person name="Alvarez Arevalo M."/>
            <person name="Sterndorff E.B."/>
            <person name="Faurdal D."/>
            <person name="Vuksanovic O."/>
            <person name="Mourched A.-S."/>
            <person name="Charusanti P."/>
            <person name="Shaw S."/>
            <person name="Blin K."/>
            <person name="Weber T."/>
        </authorList>
    </citation>
    <scope>NUCLEOTIDE SEQUENCE</scope>
    <source>
        <strain evidence="6">NBC_00119</strain>
    </source>
</reference>
<evidence type="ECO:0000256" key="1">
    <source>
        <dbReference type="ARBA" id="ARBA00023015"/>
    </source>
</evidence>
<dbReference type="SMART" id="SM00347">
    <property type="entry name" value="HTH_MARR"/>
    <property type="match status" value="1"/>
</dbReference>
<evidence type="ECO:0000256" key="3">
    <source>
        <dbReference type="ARBA" id="ARBA00023163"/>
    </source>
</evidence>
<dbReference type="PROSITE" id="PS01117">
    <property type="entry name" value="HTH_MARR_1"/>
    <property type="match status" value="1"/>
</dbReference>
<proteinExistence type="predicted"/>